<keyword evidence="2" id="KW-1185">Reference proteome</keyword>
<accession>A0AAE1UU27</accession>
<evidence type="ECO:0000313" key="1">
    <source>
        <dbReference type="EMBL" id="KAK4344798.1"/>
    </source>
</evidence>
<dbReference type="PANTHER" id="PTHR33566">
    <property type="entry name" value="EN/SPM-LIKE TRANSPOSON-RELATED"/>
    <property type="match status" value="1"/>
</dbReference>
<proteinExistence type="predicted"/>
<dbReference type="AlphaFoldDB" id="A0AAE1UU27"/>
<dbReference type="Proteomes" id="UP001291623">
    <property type="component" value="Unassembled WGS sequence"/>
</dbReference>
<comment type="caution">
    <text evidence="1">The sequence shown here is derived from an EMBL/GenBank/DDBJ whole genome shotgun (WGS) entry which is preliminary data.</text>
</comment>
<dbReference type="EMBL" id="JAVYJV010000019">
    <property type="protein sequence ID" value="KAK4344798.1"/>
    <property type="molecule type" value="Genomic_DNA"/>
</dbReference>
<name>A0AAE1UU27_9SOLA</name>
<protein>
    <recommendedName>
        <fullName evidence="3">Protein DEFECTIVE IN MERISTEM SILENCING 3</fullName>
    </recommendedName>
</protein>
<dbReference type="PANTHER" id="PTHR33566:SF5">
    <property type="entry name" value="PROTEIN DEFECTIVE IN MERISTEM SILENCING 3-LIKE ISOFORM X1"/>
    <property type="match status" value="1"/>
</dbReference>
<organism evidence="1 2">
    <name type="scientific">Anisodus tanguticus</name>
    <dbReference type="NCBI Taxonomy" id="243964"/>
    <lineage>
        <taxon>Eukaryota</taxon>
        <taxon>Viridiplantae</taxon>
        <taxon>Streptophyta</taxon>
        <taxon>Embryophyta</taxon>
        <taxon>Tracheophyta</taxon>
        <taxon>Spermatophyta</taxon>
        <taxon>Magnoliopsida</taxon>
        <taxon>eudicotyledons</taxon>
        <taxon>Gunneridae</taxon>
        <taxon>Pentapetalae</taxon>
        <taxon>asterids</taxon>
        <taxon>lamiids</taxon>
        <taxon>Solanales</taxon>
        <taxon>Solanaceae</taxon>
        <taxon>Solanoideae</taxon>
        <taxon>Hyoscyameae</taxon>
        <taxon>Anisodus</taxon>
    </lineage>
</organism>
<reference evidence="1" key="1">
    <citation type="submission" date="2023-12" db="EMBL/GenBank/DDBJ databases">
        <title>Genome assembly of Anisodus tanguticus.</title>
        <authorList>
            <person name="Wang Y.-J."/>
        </authorList>
    </citation>
    <scope>NUCLEOTIDE SEQUENCE</scope>
    <source>
        <strain evidence="1">KB-2021</strain>
        <tissue evidence="1">Leaf</tissue>
    </source>
</reference>
<evidence type="ECO:0008006" key="3">
    <source>
        <dbReference type="Google" id="ProtNLM"/>
    </source>
</evidence>
<sequence length="492" mass="55271">MSMNNDRMPINVNPIVLHEPLRFNQGGQADPYSFARDTMQNGTAEAAVYNTKKLEDAVHEMGLKIKHHEENIKFLKSQKNGLDNSILDMQVALGKYQAASESGSENAELSHVRSEEETIEHILKHEKSAAGIWCQLKTHPQASHLPLMKDVLGIVAMLGKVDDDNLSRLISDYLGLETMLAIVCKTYDGIKALEAYDKEGYINKTSGLHGLGASIGRPLDGRFLVICLEKLRPYAGEFIADDPQRRLNILKPRLLNGESPPGFLGFAVNMVNIDSVNLYCATSTGYGLRETLFYSLLSRLHIYKTREDMLQALPCIREGAISLDGGMIKHNSVFCLGKREIDVKFPKSSGRSNLPQNYFEIERQMKEMKWKKERTVEDMQREQALLDHARFNFDIKKQEYLKFLAQSSSYATQPDTFCSTFKDMFILKHSRKGSRLCSSIASGRRGMLDPDSMIDGRSESIFGVGQEEALSVINPAPIQSETLPSRISRIVL</sequence>
<evidence type="ECO:0000313" key="2">
    <source>
        <dbReference type="Proteomes" id="UP001291623"/>
    </source>
</evidence>
<gene>
    <name evidence="1" type="ORF">RND71_034974</name>
</gene>